<keyword evidence="1" id="KW-1133">Transmembrane helix</keyword>
<evidence type="ECO:0000313" key="3">
    <source>
        <dbReference type="Proteomes" id="UP001165190"/>
    </source>
</evidence>
<accession>A0A9W7M3N6</accession>
<dbReference type="PANTHER" id="PTHR31595:SF46">
    <property type="entry name" value="ACYL-COA--STEROL O-ACYLTRANSFERASE 1"/>
    <property type="match status" value="1"/>
</dbReference>
<feature type="transmembrane region" description="Helical" evidence="1">
    <location>
        <begin position="6"/>
        <end position="27"/>
    </location>
</feature>
<keyword evidence="3" id="KW-1185">Reference proteome</keyword>
<dbReference type="AlphaFoldDB" id="A0A9W7M3N6"/>
<dbReference type="PANTHER" id="PTHR31595">
    <property type="entry name" value="LONG-CHAIN-ALCOHOL O-FATTY-ACYLTRANSFERASE 3-RELATED"/>
    <property type="match status" value="1"/>
</dbReference>
<keyword evidence="1" id="KW-0812">Transmembrane</keyword>
<evidence type="ECO:0000313" key="2">
    <source>
        <dbReference type="EMBL" id="GMI86643.1"/>
    </source>
</evidence>
<dbReference type="GO" id="GO:0006629">
    <property type="term" value="P:lipid metabolic process"/>
    <property type="evidence" value="ECO:0007669"/>
    <property type="project" value="InterPro"/>
</dbReference>
<dbReference type="InterPro" id="IPR044851">
    <property type="entry name" value="Wax_synthase"/>
</dbReference>
<name>A0A9W7M3N6_HIBTR</name>
<feature type="transmembrane region" description="Helical" evidence="1">
    <location>
        <begin position="39"/>
        <end position="72"/>
    </location>
</feature>
<sequence length="94" mass="10722">MFEQEINNFTKLWLCIITSLCYCYSIVKTKIIPKGTARLLCFLPVICLFLSVPLNLSSLHLGGTTAFFIAWLANFKLLHHLSNFNSAGCRAFYR</sequence>
<protein>
    <submittedName>
        <fullName evidence="2">Uncharacterized protein</fullName>
    </submittedName>
</protein>
<proteinExistence type="predicted"/>
<organism evidence="2 3">
    <name type="scientific">Hibiscus trionum</name>
    <name type="common">Flower of an hour</name>
    <dbReference type="NCBI Taxonomy" id="183268"/>
    <lineage>
        <taxon>Eukaryota</taxon>
        <taxon>Viridiplantae</taxon>
        <taxon>Streptophyta</taxon>
        <taxon>Embryophyta</taxon>
        <taxon>Tracheophyta</taxon>
        <taxon>Spermatophyta</taxon>
        <taxon>Magnoliopsida</taxon>
        <taxon>eudicotyledons</taxon>
        <taxon>Gunneridae</taxon>
        <taxon>Pentapetalae</taxon>
        <taxon>rosids</taxon>
        <taxon>malvids</taxon>
        <taxon>Malvales</taxon>
        <taxon>Malvaceae</taxon>
        <taxon>Malvoideae</taxon>
        <taxon>Hibiscus</taxon>
    </lineage>
</organism>
<dbReference type="EMBL" id="BSYR01000021">
    <property type="protein sequence ID" value="GMI86643.1"/>
    <property type="molecule type" value="Genomic_DNA"/>
</dbReference>
<dbReference type="OrthoDB" id="1077582at2759"/>
<keyword evidence="1" id="KW-0472">Membrane</keyword>
<dbReference type="Proteomes" id="UP001165190">
    <property type="component" value="Unassembled WGS sequence"/>
</dbReference>
<reference evidence="2" key="1">
    <citation type="submission" date="2023-05" db="EMBL/GenBank/DDBJ databases">
        <title>Genome and transcriptome analyses reveal genes involved in the formation of fine ridges on petal epidermal cells in Hibiscus trionum.</title>
        <authorList>
            <person name="Koshimizu S."/>
            <person name="Masuda S."/>
            <person name="Ishii T."/>
            <person name="Shirasu K."/>
            <person name="Hoshino A."/>
            <person name="Arita M."/>
        </authorList>
    </citation>
    <scope>NUCLEOTIDE SEQUENCE</scope>
    <source>
        <strain evidence="2">Hamamatsu line</strain>
    </source>
</reference>
<comment type="caution">
    <text evidence="2">The sequence shown here is derived from an EMBL/GenBank/DDBJ whole genome shotgun (WGS) entry which is preliminary data.</text>
</comment>
<evidence type="ECO:0000256" key="1">
    <source>
        <dbReference type="SAM" id="Phobius"/>
    </source>
</evidence>
<dbReference type="GO" id="GO:0008374">
    <property type="term" value="F:O-acyltransferase activity"/>
    <property type="evidence" value="ECO:0007669"/>
    <property type="project" value="InterPro"/>
</dbReference>
<gene>
    <name evidence="2" type="ORF">HRI_002333600</name>
</gene>